<feature type="chain" id="PRO_5047061566" description="DUF1304 domain-containing protein" evidence="2">
    <location>
        <begin position="25"/>
        <end position="129"/>
    </location>
</feature>
<keyword evidence="2" id="KW-0732">Signal</keyword>
<keyword evidence="1" id="KW-0812">Transmembrane</keyword>
<evidence type="ECO:0000313" key="4">
    <source>
        <dbReference type="Proteomes" id="UP001268542"/>
    </source>
</evidence>
<evidence type="ECO:0000256" key="2">
    <source>
        <dbReference type="SAM" id="SignalP"/>
    </source>
</evidence>
<feature type="transmembrane region" description="Helical" evidence="1">
    <location>
        <begin position="86"/>
        <end position="104"/>
    </location>
</feature>
<feature type="signal peptide" evidence="2">
    <location>
        <begin position="1"/>
        <end position="24"/>
    </location>
</feature>
<sequence length="129" mass="12803">MTTALSVLAAAIAVLAALHQLALAAGVPWGRAAYGGRVALDDGRLPGGYRAVSVANAVVLALAAWFLLGAGDVVAGPLPDGATTPVLWFLAVMFAFNTLANLGARHPAEKALGGATAVVTVCCVVLALA</sequence>
<dbReference type="Proteomes" id="UP001268542">
    <property type="component" value="Unassembled WGS sequence"/>
</dbReference>
<dbReference type="RefSeq" id="WP_315730910.1">
    <property type="nucleotide sequence ID" value="NZ_JAVYII010000001.1"/>
</dbReference>
<protein>
    <recommendedName>
        <fullName evidence="5">DUF1304 domain-containing protein</fullName>
    </recommendedName>
</protein>
<feature type="transmembrane region" description="Helical" evidence="1">
    <location>
        <begin position="48"/>
        <end position="74"/>
    </location>
</feature>
<evidence type="ECO:0000313" key="3">
    <source>
        <dbReference type="EMBL" id="MDT9591861.1"/>
    </source>
</evidence>
<evidence type="ECO:0008006" key="5">
    <source>
        <dbReference type="Google" id="ProtNLM"/>
    </source>
</evidence>
<reference evidence="3 4" key="1">
    <citation type="submission" date="2023-08" db="EMBL/GenBank/DDBJ databases">
        <title>Nocardioides seae sp. nov., a bacterium isolated from a soil.</title>
        <authorList>
            <person name="Wang X."/>
        </authorList>
    </citation>
    <scope>NUCLEOTIDE SEQUENCE [LARGE SCALE GENOMIC DNA]</scope>
    <source>
        <strain evidence="3 4">YZH12</strain>
    </source>
</reference>
<gene>
    <name evidence="3" type="ORF">RDV89_02185</name>
</gene>
<feature type="transmembrane region" description="Helical" evidence="1">
    <location>
        <begin position="110"/>
        <end position="128"/>
    </location>
</feature>
<accession>A0ABU3PSJ7</accession>
<evidence type="ECO:0000256" key="1">
    <source>
        <dbReference type="SAM" id="Phobius"/>
    </source>
</evidence>
<keyword evidence="1" id="KW-1133">Transmembrane helix</keyword>
<comment type="caution">
    <text evidence="3">The sequence shown here is derived from an EMBL/GenBank/DDBJ whole genome shotgun (WGS) entry which is preliminary data.</text>
</comment>
<name>A0ABU3PSJ7_9ACTN</name>
<keyword evidence="1" id="KW-0472">Membrane</keyword>
<proteinExistence type="predicted"/>
<organism evidence="3 4">
    <name type="scientific">Nocardioides imazamoxiresistens</name>
    <dbReference type="NCBI Taxonomy" id="3231893"/>
    <lineage>
        <taxon>Bacteria</taxon>
        <taxon>Bacillati</taxon>
        <taxon>Actinomycetota</taxon>
        <taxon>Actinomycetes</taxon>
        <taxon>Propionibacteriales</taxon>
        <taxon>Nocardioidaceae</taxon>
        <taxon>Nocardioides</taxon>
    </lineage>
</organism>
<dbReference type="EMBL" id="JAVYII010000001">
    <property type="protein sequence ID" value="MDT9591861.1"/>
    <property type="molecule type" value="Genomic_DNA"/>
</dbReference>
<keyword evidence="4" id="KW-1185">Reference proteome</keyword>